<protein>
    <recommendedName>
        <fullName evidence="2">DUF8145 domain-containing protein</fullName>
    </recommendedName>
</protein>
<feature type="compositionally biased region" description="Polar residues" evidence="1">
    <location>
        <begin position="69"/>
        <end position="78"/>
    </location>
</feature>
<organism evidence="3 4">
    <name type="scientific">Halomicrobium mukohataei</name>
    <dbReference type="NCBI Taxonomy" id="57705"/>
    <lineage>
        <taxon>Archaea</taxon>
        <taxon>Methanobacteriati</taxon>
        <taxon>Methanobacteriota</taxon>
        <taxon>Stenosarchaea group</taxon>
        <taxon>Halobacteria</taxon>
        <taxon>Halobacteriales</taxon>
        <taxon>Haloarculaceae</taxon>
        <taxon>Halomicrobium</taxon>
    </lineage>
</organism>
<gene>
    <name evidence="3" type="ORF">GOC74_13965</name>
</gene>
<feature type="domain" description="DUF8145" evidence="2">
    <location>
        <begin position="13"/>
        <end position="72"/>
    </location>
</feature>
<feature type="region of interest" description="Disordered" evidence="1">
    <location>
        <begin position="60"/>
        <end position="86"/>
    </location>
</feature>
<comment type="caution">
    <text evidence="3">The sequence shown here is derived from an EMBL/GenBank/DDBJ whole genome shotgun (WGS) entry which is preliminary data.</text>
</comment>
<dbReference type="RefSeq" id="WP_170094657.1">
    <property type="nucleotide sequence ID" value="NZ_WOYG01000001.1"/>
</dbReference>
<dbReference type="AlphaFoldDB" id="A0A847UHH2"/>
<evidence type="ECO:0000313" key="3">
    <source>
        <dbReference type="EMBL" id="NLV11030.1"/>
    </source>
</evidence>
<dbReference type="Proteomes" id="UP000608662">
    <property type="component" value="Unassembled WGS sequence"/>
</dbReference>
<evidence type="ECO:0000259" key="2">
    <source>
        <dbReference type="Pfam" id="PF26470"/>
    </source>
</evidence>
<reference evidence="3" key="1">
    <citation type="submission" date="2019-12" db="EMBL/GenBank/DDBJ databases">
        <title>Whole-genome sequence of Halomicrobium mukohataei pws1.</title>
        <authorList>
            <person name="Verma D.K."/>
            <person name="Gopal K."/>
            <person name="Prasad E.S."/>
        </authorList>
    </citation>
    <scope>NUCLEOTIDE SEQUENCE</scope>
    <source>
        <strain evidence="3">Pws1</strain>
    </source>
</reference>
<dbReference type="OrthoDB" id="280869at2157"/>
<evidence type="ECO:0000256" key="1">
    <source>
        <dbReference type="SAM" id="MobiDB-lite"/>
    </source>
</evidence>
<proteinExistence type="predicted"/>
<evidence type="ECO:0000313" key="4">
    <source>
        <dbReference type="Proteomes" id="UP000608662"/>
    </source>
</evidence>
<name>A0A847UHH2_9EURY</name>
<accession>A0A847UHH2</accession>
<dbReference type="Pfam" id="PF26470">
    <property type="entry name" value="DUF8145"/>
    <property type="match status" value="1"/>
</dbReference>
<dbReference type="InterPro" id="IPR058458">
    <property type="entry name" value="DUF8145"/>
</dbReference>
<sequence>MSSDEAAQAGVGEPPERCPICETAYDSASVHEEGVAVNLIENERFRRVCFEPVDDGGPQLRFYHHTHEQAGTTPSSERGTPGGRVP</sequence>
<dbReference type="EMBL" id="WOYG01000001">
    <property type="protein sequence ID" value="NLV11030.1"/>
    <property type="molecule type" value="Genomic_DNA"/>
</dbReference>